<feature type="region of interest" description="Disordered" evidence="1">
    <location>
        <begin position="44"/>
        <end position="70"/>
    </location>
</feature>
<comment type="caution">
    <text evidence="2">The sequence shown here is derived from an EMBL/GenBank/DDBJ whole genome shotgun (WGS) entry which is preliminary data.</text>
</comment>
<name>A0A8X7BWU6_9ARAC</name>
<dbReference type="Proteomes" id="UP000886998">
    <property type="component" value="Unassembled WGS sequence"/>
</dbReference>
<proteinExistence type="predicted"/>
<protein>
    <submittedName>
        <fullName evidence="2">Uncharacterized protein</fullName>
    </submittedName>
</protein>
<evidence type="ECO:0000256" key="1">
    <source>
        <dbReference type="SAM" id="MobiDB-lite"/>
    </source>
</evidence>
<sequence length="70" mass="7939">NCVNDRFQNCLLKLLTIDFHQLMGKERTNREQSAVNLQSILETASRKKTSEPHTAPSPTFLKAPAWDNSP</sequence>
<keyword evidence="3" id="KW-1185">Reference proteome</keyword>
<dbReference type="AlphaFoldDB" id="A0A8X7BWU6"/>
<evidence type="ECO:0000313" key="3">
    <source>
        <dbReference type="Proteomes" id="UP000886998"/>
    </source>
</evidence>
<dbReference type="EMBL" id="BMAV01005178">
    <property type="protein sequence ID" value="GFY46008.1"/>
    <property type="molecule type" value="Genomic_DNA"/>
</dbReference>
<evidence type="ECO:0000313" key="2">
    <source>
        <dbReference type="EMBL" id="GFY46008.1"/>
    </source>
</evidence>
<feature type="non-terminal residue" evidence="2">
    <location>
        <position position="1"/>
    </location>
</feature>
<gene>
    <name evidence="2" type="ORF">TNIN_275291</name>
</gene>
<reference evidence="2" key="1">
    <citation type="submission" date="2020-08" db="EMBL/GenBank/DDBJ databases">
        <title>Multicomponent nature underlies the extraordinary mechanical properties of spider dragline silk.</title>
        <authorList>
            <person name="Kono N."/>
            <person name="Nakamura H."/>
            <person name="Mori M."/>
            <person name="Yoshida Y."/>
            <person name="Ohtoshi R."/>
            <person name="Malay A.D."/>
            <person name="Moran D.A.P."/>
            <person name="Tomita M."/>
            <person name="Numata K."/>
            <person name="Arakawa K."/>
        </authorList>
    </citation>
    <scope>NUCLEOTIDE SEQUENCE</scope>
</reference>
<organism evidence="2 3">
    <name type="scientific">Trichonephila inaurata madagascariensis</name>
    <dbReference type="NCBI Taxonomy" id="2747483"/>
    <lineage>
        <taxon>Eukaryota</taxon>
        <taxon>Metazoa</taxon>
        <taxon>Ecdysozoa</taxon>
        <taxon>Arthropoda</taxon>
        <taxon>Chelicerata</taxon>
        <taxon>Arachnida</taxon>
        <taxon>Araneae</taxon>
        <taxon>Araneomorphae</taxon>
        <taxon>Entelegynae</taxon>
        <taxon>Araneoidea</taxon>
        <taxon>Nephilidae</taxon>
        <taxon>Trichonephila</taxon>
        <taxon>Trichonephila inaurata</taxon>
    </lineage>
</organism>
<accession>A0A8X7BWU6</accession>